<protein>
    <submittedName>
        <fullName evidence="1">Predicted protein</fullName>
    </submittedName>
</protein>
<evidence type="ECO:0000313" key="1">
    <source>
        <dbReference type="EMBL" id="EDR01610.1"/>
    </source>
</evidence>
<gene>
    <name evidence="1" type="ORF">LACBIDRAFT_333100</name>
</gene>
<sequence length="373" mass="41749">MTATTNNVDAIQEVSAISPCYAIPHPIVLQDRLVELTEMERNNSEMTDDSPFTSALTTPVDQDVPINVFQGIHKALARDMDGSAVDSYFDSKAVGKGAHIAQVSQQLEERRVVEVEVSFMLLSTAEPFYSHLLDSPRRSVGTGGDIGPGSDFGPAGDVSPRNDVILGEVVIIGCRRHNKRQAISFPAKPRTESYAEQCLEPNIDPKVTPSSVLTDDYEPRYPHFVFHAVAMSAIRPSKGIYRFAHFAECGMQYSMTFLASRVLFIYEFPNLGTVITGGLLALFFHAWQDFEVNRNVPLGHDDRQMIYILATSFWLTGDSVSIQKVDDQYYLSSATLKNRELMCLLRRIWTRSEMHTLFVLIYLVSSVYDCNSL</sequence>
<organism evidence="2">
    <name type="scientific">Laccaria bicolor (strain S238N-H82 / ATCC MYA-4686)</name>
    <name type="common">Bicoloured deceiver</name>
    <name type="synonym">Laccaria laccata var. bicolor</name>
    <dbReference type="NCBI Taxonomy" id="486041"/>
    <lineage>
        <taxon>Eukaryota</taxon>
        <taxon>Fungi</taxon>
        <taxon>Dikarya</taxon>
        <taxon>Basidiomycota</taxon>
        <taxon>Agaricomycotina</taxon>
        <taxon>Agaricomycetes</taxon>
        <taxon>Agaricomycetidae</taxon>
        <taxon>Agaricales</taxon>
        <taxon>Agaricineae</taxon>
        <taxon>Hydnangiaceae</taxon>
        <taxon>Laccaria</taxon>
    </lineage>
</organism>
<dbReference type="GeneID" id="6083363"/>
<evidence type="ECO:0000313" key="2">
    <source>
        <dbReference type="Proteomes" id="UP000001194"/>
    </source>
</evidence>
<name>B0DUV6_LACBS</name>
<dbReference type="KEGG" id="lbc:LACBIDRAFT_333100"/>
<dbReference type="InParanoid" id="B0DUV6"/>
<dbReference type="EMBL" id="DS547137">
    <property type="protein sequence ID" value="EDR01610.1"/>
    <property type="molecule type" value="Genomic_DNA"/>
</dbReference>
<proteinExistence type="predicted"/>
<dbReference type="RefSeq" id="XP_001887686.1">
    <property type="nucleotide sequence ID" value="XM_001887651.1"/>
</dbReference>
<dbReference type="OrthoDB" id="2752889at2759"/>
<dbReference type="AlphaFoldDB" id="B0DUV6"/>
<dbReference type="HOGENOM" id="CLU_063081_0_0_1"/>
<accession>B0DUV6</accession>
<keyword evidence="2" id="KW-1185">Reference proteome</keyword>
<reference evidence="1 2" key="1">
    <citation type="journal article" date="2008" name="Nature">
        <title>The genome of Laccaria bicolor provides insights into mycorrhizal symbiosis.</title>
        <authorList>
            <person name="Martin F."/>
            <person name="Aerts A."/>
            <person name="Ahren D."/>
            <person name="Brun A."/>
            <person name="Danchin E.G.J."/>
            <person name="Duchaussoy F."/>
            <person name="Gibon J."/>
            <person name="Kohler A."/>
            <person name="Lindquist E."/>
            <person name="Pereda V."/>
            <person name="Salamov A."/>
            <person name="Shapiro H.J."/>
            <person name="Wuyts J."/>
            <person name="Blaudez D."/>
            <person name="Buee M."/>
            <person name="Brokstein P."/>
            <person name="Canbaeck B."/>
            <person name="Cohen D."/>
            <person name="Courty P.E."/>
            <person name="Coutinho P.M."/>
            <person name="Delaruelle C."/>
            <person name="Detter J.C."/>
            <person name="Deveau A."/>
            <person name="DiFazio S."/>
            <person name="Duplessis S."/>
            <person name="Fraissinet-Tachet L."/>
            <person name="Lucic E."/>
            <person name="Frey-Klett P."/>
            <person name="Fourrey C."/>
            <person name="Feussner I."/>
            <person name="Gay G."/>
            <person name="Grimwood J."/>
            <person name="Hoegger P.J."/>
            <person name="Jain P."/>
            <person name="Kilaru S."/>
            <person name="Labbe J."/>
            <person name="Lin Y.C."/>
            <person name="Legue V."/>
            <person name="Le Tacon F."/>
            <person name="Marmeisse R."/>
            <person name="Melayah D."/>
            <person name="Montanini B."/>
            <person name="Muratet M."/>
            <person name="Nehls U."/>
            <person name="Niculita-Hirzel H."/>
            <person name="Oudot-Le Secq M.P."/>
            <person name="Peter M."/>
            <person name="Quesneville H."/>
            <person name="Rajashekar B."/>
            <person name="Reich M."/>
            <person name="Rouhier N."/>
            <person name="Schmutz J."/>
            <person name="Yin T."/>
            <person name="Chalot M."/>
            <person name="Henrissat B."/>
            <person name="Kuees U."/>
            <person name="Lucas S."/>
            <person name="Van de Peer Y."/>
            <person name="Podila G.K."/>
            <person name="Polle A."/>
            <person name="Pukkila P.J."/>
            <person name="Richardson P.M."/>
            <person name="Rouze P."/>
            <person name="Sanders I.R."/>
            <person name="Stajich J.E."/>
            <person name="Tunlid A."/>
            <person name="Tuskan G."/>
            <person name="Grigoriev I.V."/>
        </authorList>
    </citation>
    <scope>NUCLEOTIDE SEQUENCE [LARGE SCALE GENOMIC DNA]</scope>
    <source>
        <strain evidence="2">S238N-H82 / ATCC MYA-4686</strain>
    </source>
</reference>
<dbReference type="Proteomes" id="UP000001194">
    <property type="component" value="Unassembled WGS sequence"/>
</dbReference>